<protein>
    <recommendedName>
        <fullName evidence="4">Phosphatidic acid phosphatase type 2/haloperoxidase domain-containing protein</fullName>
    </recommendedName>
</protein>
<feature type="transmembrane region" description="Helical" evidence="1">
    <location>
        <begin position="12"/>
        <end position="33"/>
    </location>
</feature>
<proteinExistence type="predicted"/>
<name>A0AAN6D6I1_9ASCO</name>
<keyword evidence="1" id="KW-0812">Transmembrane</keyword>
<feature type="transmembrane region" description="Helical" evidence="1">
    <location>
        <begin position="91"/>
        <end position="110"/>
    </location>
</feature>
<dbReference type="GO" id="GO:0008195">
    <property type="term" value="F:phosphatidate phosphatase activity"/>
    <property type="evidence" value="ECO:0007669"/>
    <property type="project" value="TreeGrafter"/>
</dbReference>
<evidence type="ECO:0000256" key="1">
    <source>
        <dbReference type="SAM" id="Phobius"/>
    </source>
</evidence>
<organism evidence="2 3">
    <name type="scientific">Ogataea haglerorum</name>
    <dbReference type="NCBI Taxonomy" id="1937702"/>
    <lineage>
        <taxon>Eukaryota</taxon>
        <taxon>Fungi</taxon>
        <taxon>Dikarya</taxon>
        <taxon>Ascomycota</taxon>
        <taxon>Saccharomycotina</taxon>
        <taxon>Pichiomycetes</taxon>
        <taxon>Pichiales</taxon>
        <taxon>Pichiaceae</taxon>
        <taxon>Ogataea</taxon>
    </lineage>
</organism>
<evidence type="ECO:0008006" key="4">
    <source>
        <dbReference type="Google" id="ProtNLM"/>
    </source>
</evidence>
<dbReference type="InterPro" id="IPR043216">
    <property type="entry name" value="PAP-like"/>
</dbReference>
<evidence type="ECO:0000313" key="2">
    <source>
        <dbReference type="EMBL" id="KAG7727244.1"/>
    </source>
</evidence>
<dbReference type="GO" id="GO:0046839">
    <property type="term" value="P:phospholipid dephosphorylation"/>
    <property type="evidence" value="ECO:0007669"/>
    <property type="project" value="TreeGrafter"/>
</dbReference>
<dbReference type="PANTHER" id="PTHR10165">
    <property type="entry name" value="LIPID PHOSPHATE PHOSPHATASE"/>
    <property type="match status" value="1"/>
</dbReference>
<reference evidence="2" key="1">
    <citation type="journal article" date="2021" name="G3 (Bethesda)">
        <title>Genomic diversity, chromosomal rearrangements, and interspecies hybridization in the ogataea polymorpha species complex.</title>
        <authorList>
            <person name="Hanson S.J."/>
            <person name="Cinneide E.O."/>
            <person name="Salzberg L.I."/>
            <person name="Wolfe K.H."/>
            <person name="McGowan J."/>
            <person name="Fitzpatrick D.A."/>
            <person name="Matlin K."/>
        </authorList>
    </citation>
    <scope>NUCLEOTIDE SEQUENCE</scope>
    <source>
        <strain evidence="2">83-405-1</strain>
    </source>
</reference>
<comment type="caution">
    <text evidence="2">The sequence shown here is derived from an EMBL/GenBank/DDBJ whole genome shotgun (WGS) entry which is preliminary data.</text>
</comment>
<sequence length="253" mass="27053">MVSAYARYFAPTWAVVATIFGVFLLMETFATPFHRHFYVPDPRISYPYTADSVPDARLAVYTCVAPCVLIALATATQYLRSARDQKQRAVHLASVSCLALALALGLNGLVTEFIKIKVGWPRPDFLDRKSAPGRPEIVPVGPLVVRVVRDEFPELVDLRPVQAVRGPRGLFPEQAGAAGAGARGSPYLHQPLAGLQAQRAGHHVRVAAGAGGVVVGVPPVLPARGGRELRPAARARAGARATGVAGCLHKQRF</sequence>
<dbReference type="GO" id="GO:0016020">
    <property type="term" value="C:membrane"/>
    <property type="evidence" value="ECO:0007669"/>
    <property type="project" value="TreeGrafter"/>
</dbReference>
<dbReference type="AlphaFoldDB" id="A0AAN6D6I1"/>
<accession>A0AAN6D6I1</accession>
<dbReference type="Proteomes" id="UP000738402">
    <property type="component" value="Unassembled WGS sequence"/>
</dbReference>
<dbReference type="EMBL" id="JAHLUH010000007">
    <property type="protein sequence ID" value="KAG7727244.1"/>
    <property type="molecule type" value="Genomic_DNA"/>
</dbReference>
<keyword evidence="1" id="KW-1133">Transmembrane helix</keyword>
<keyword evidence="1" id="KW-0472">Membrane</keyword>
<dbReference type="PANTHER" id="PTHR10165:SF35">
    <property type="entry name" value="RE23632P"/>
    <property type="match status" value="1"/>
</dbReference>
<feature type="transmembrane region" description="Helical" evidence="1">
    <location>
        <begin position="58"/>
        <end position="79"/>
    </location>
</feature>
<evidence type="ECO:0000313" key="3">
    <source>
        <dbReference type="Proteomes" id="UP000738402"/>
    </source>
</evidence>
<gene>
    <name evidence="2" type="ORF">KL933_002953</name>
</gene>
<dbReference type="GO" id="GO:0006644">
    <property type="term" value="P:phospholipid metabolic process"/>
    <property type="evidence" value="ECO:0007669"/>
    <property type="project" value="InterPro"/>
</dbReference>